<evidence type="ECO:0000313" key="2">
    <source>
        <dbReference type="Proteomes" id="UP000197679"/>
    </source>
</evidence>
<reference evidence="1 2" key="1">
    <citation type="journal article" date="2017" name="Nat. Commun.">
        <title>'ARMAN' archaea depend on association with euryarchaeal host in culture and in situ.</title>
        <authorList>
            <person name="Golyshina O."/>
            <person name="Toshchakov S."/>
            <person name="Makarova K."/>
            <person name="Gavrilov S."/>
            <person name="Korzhenkov A."/>
            <person name="La Cono V."/>
            <person name="Arcadi E."/>
            <person name="Nechitaylo T."/>
            <person name="Ferrer M."/>
            <person name="Kublanov I."/>
            <person name="Wolf Y."/>
            <person name="Yakimov M."/>
            <person name="Golyshin P."/>
            <person name="Slesarev A."/>
            <person name="Kozyavkin S."/>
        </authorList>
    </citation>
    <scope>NUCLEOTIDE SEQUENCE [LARGE SCALE GENOMIC DNA]</scope>
    <source>
        <strain evidence="1 2">Mia14</strain>
    </source>
</reference>
<keyword evidence="2" id="KW-1185">Reference proteome</keyword>
<proteinExistence type="predicted"/>
<accession>A0A218NMU0</accession>
<evidence type="ECO:0000313" key="1">
    <source>
        <dbReference type="EMBL" id="ASI13771.1"/>
    </source>
</evidence>
<dbReference type="KEGG" id="marh:Mia14_0454"/>
<dbReference type="Proteomes" id="UP000197679">
    <property type="component" value="Chromosome"/>
</dbReference>
<dbReference type="EMBL" id="CP019964">
    <property type="protein sequence ID" value="ASI13771.1"/>
    <property type="molecule type" value="Genomic_DNA"/>
</dbReference>
<name>A0A218NMU0_9ARCH</name>
<organism evidence="1 2">
    <name type="scientific">Candidatus Mancarchaeum acidiphilum</name>
    <dbReference type="NCBI Taxonomy" id="1920749"/>
    <lineage>
        <taxon>Archaea</taxon>
        <taxon>Candidatus Micrarchaeota</taxon>
        <taxon>Candidatus Mancarchaeum</taxon>
    </lineage>
</organism>
<gene>
    <name evidence="1" type="ORF">Mia14_0454</name>
</gene>
<sequence length="127" mass="14846">MTDGVWHYIEGTGFDIHNVKKCNWIKIGEEIDNIPLEVIKSLGRGKKKYMIQAEEEETKILSEYLWSKNNGENLSKYNLELKGMDISKLISTWDYEDIIGIYLQKKCGYYIIPSTRGPNTPKYEYNL</sequence>
<dbReference type="AlphaFoldDB" id="A0A218NMU0"/>
<protein>
    <submittedName>
        <fullName evidence="1">Uncharacterized protein</fullName>
    </submittedName>
</protein>